<organism evidence="2 3">
    <name type="scientific">Corchorus olitorius</name>
    <dbReference type="NCBI Taxonomy" id="93759"/>
    <lineage>
        <taxon>Eukaryota</taxon>
        <taxon>Viridiplantae</taxon>
        <taxon>Streptophyta</taxon>
        <taxon>Embryophyta</taxon>
        <taxon>Tracheophyta</taxon>
        <taxon>Spermatophyta</taxon>
        <taxon>Magnoliopsida</taxon>
        <taxon>eudicotyledons</taxon>
        <taxon>Gunneridae</taxon>
        <taxon>Pentapetalae</taxon>
        <taxon>rosids</taxon>
        <taxon>malvids</taxon>
        <taxon>Malvales</taxon>
        <taxon>Malvaceae</taxon>
        <taxon>Grewioideae</taxon>
        <taxon>Apeibeae</taxon>
        <taxon>Corchorus</taxon>
    </lineage>
</organism>
<dbReference type="Proteomes" id="UP000187203">
    <property type="component" value="Unassembled WGS sequence"/>
</dbReference>
<proteinExistence type="predicted"/>
<protein>
    <submittedName>
        <fullName evidence="2">Uncharacterized protein</fullName>
    </submittedName>
</protein>
<comment type="caution">
    <text evidence="2">The sequence shown here is derived from an EMBL/GenBank/DDBJ whole genome shotgun (WGS) entry which is preliminary data.</text>
</comment>
<feature type="region of interest" description="Disordered" evidence="1">
    <location>
        <begin position="52"/>
        <end position="96"/>
    </location>
</feature>
<keyword evidence="3" id="KW-1185">Reference proteome</keyword>
<evidence type="ECO:0000256" key="1">
    <source>
        <dbReference type="SAM" id="MobiDB-lite"/>
    </source>
</evidence>
<dbReference type="AlphaFoldDB" id="A0A1R3G015"/>
<sequence length="176" mass="19262">MEETKEKKGFCSDWLRDKVSSGLQVSEDVTILSQALREANAAKIINSKRVIQQSCREQPPTPNNGNSRVRLNVPPPPERRNEAAGRSRTGSQQAERGQIAVANLSPNFVPNVSANSVPPGPTARGSAGASVMGPRNPTPTPVMQQMFLVHLAFLRVMEREILLLIPIVPRRLIVIL</sequence>
<dbReference type="OrthoDB" id="10604442at2759"/>
<evidence type="ECO:0000313" key="2">
    <source>
        <dbReference type="EMBL" id="OMO51403.1"/>
    </source>
</evidence>
<dbReference type="EMBL" id="AWUE01024186">
    <property type="protein sequence ID" value="OMO51403.1"/>
    <property type="molecule type" value="Genomic_DNA"/>
</dbReference>
<accession>A0A1R3G015</accession>
<reference evidence="3" key="1">
    <citation type="submission" date="2013-09" db="EMBL/GenBank/DDBJ databases">
        <title>Corchorus olitorius genome sequencing.</title>
        <authorList>
            <person name="Alam M."/>
            <person name="Haque M.S."/>
            <person name="Islam M.S."/>
            <person name="Emdad E.M."/>
            <person name="Islam M.M."/>
            <person name="Ahmed B."/>
            <person name="Halim A."/>
            <person name="Hossen Q.M.M."/>
            <person name="Hossain M.Z."/>
            <person name="Ahmed R."/>
            <person name="Khan M.M."/>
            <person name="Islam R."/>
            <person name="Rashid M.M."/>
            <person name="Khan S.A."/>
            <person name="Rahman M.S."/>
            <person name="Alam M."/>
            <person name="Yahiya A.S."/>
            <person name="Khan M.S."/>
            <person name="Azam M.S."/>
            <person name="Haque T."/>
            <person name="Lashkar M.Z.H."/>
            <person name="Akhand A.I."/>
            <person name="Morshed G."/>
            <person name="Roy S."/>
            <person name="Uddin K.S."/>
            <person name="Rabeya T."/>
            <person name="Hossain A.S."/>
            <person name="Chowdhury A."/>
            <person name="Snigdha A.R."/>
            <person name="Mortoza M.S."/>
            <person name="Matin S.A."/>
            <person name="Hoque S.M.E."/>
            <person name="Islam M.K."/>
            <person name="Roy D.K."/>
            <person name="Haider R."/>
            <person name="Moosa M.M."/>
            <person name="Elias S.M."/>
            <person name="Hasan A.M."/>
            <person name="Jahan S."/>
            <person name="Shafiuddin M."/>
            <person name="Mahmood N."/>
            <person name="Shommy N.S."/>
        </authorList>
    </citation>
    <scope>NUCLEOTIDE SEQUENCE [LARGE SCALE GENOMIC DNA]</scope>
    <source>
        <strain evidence="3">cv. O-4</strain>
    </source>
</reference>
<evidence type="ECO:0000313" key="3">
    <source>
        <dbReference type="Proteomes" id="UP000187203"/>
    </source>
</evidence>
<gene>
    <name evidence="2" type="ORF">COLO4_37687</name>
</gene>
<name>A0A1R3G015_9ROSI</name>